<keyword evidence="3" id="KW-1185">Reference proteome</keyword>
<evidence type="ECO:0000313" key="3">
    <source>
        <dbReference type="Proteomes" id="UP000547614"/>
    </source>
</evidence>
<evidence type="ECO:0000256" key="1">
    <source>
        <dbReference type="SAM" id="MobiDB-lite"/>
    </source>
</evidence>
<comment type="caution">
    <text evidence="2">The sequence shown here is derived from an EMBL/GenBank/DDBJ whole genome shotgun (WGS) entry which is preliminary data.</text>
</comment>
<feature type="region of interest" description="Disordered" evidence="1">
    <location>
        <begin position="1"/>
        <end position="20"/>
    </location>
</feature>
<evidence type="ECO:0000313" key="2">
    <source>
        <dbReference type="EMBL" id="MBB3189473.1"/>
    </source>
</evidence>
<organism evidence="2 3">
    <name type="scientific">Halomonas cerina</name>
    <dbReference type="NCBI Taxonomy" id="447424"/>
    <lineage>
        <taxon>Bacteria</taxon>
        <taxon>Pseudomonadati</taxon>
        <taxon>Pseudomonadota</taxon>
        <taxon>Gammaproteobacteria</taxon>
        <taxon>Oceanospirillales</taxon>
        <taxon>Halomonadaceae</taxon>
        <taxon>Halomonas</taxon>
    </lineage>
</organism>
<dbReference type="AlphaFoldDB" id="A0A839V144"/>
<dbReference type="Proteomes" id="UP000547614">
    <property type="component" value="Unassembled WGS sequence"/>
</dbReference>
<dbReference type="EMBL" id="JACHXP010000003">
    <property type="protein sequence ID" value="MBB3189473.1"/>
    <property type="molecule type" value="Genomic_DNA"/>
</dbReference>
<sequence>MPCADTTRLPGSDSTYRMTERRTFVPVPATTQNAPVSSRITGADSRRVNGQALASMATAWPPRLIAA</sequence>
<gene>
    <name evidence="2" type="ORF">FHR94_000697</name>
</gene>
<reference evidence="2 3" key="1">
    <citation type="submission" date="2020-08" db="EMBL/GenBank/DDBJ databases">
        <title>Genomic Encyclopedia of Type Strains, Phase III (KMG-III): the genomes of soil and plant-associated and newly described type strains.</title>
        <authorList>
            <person name="Whitman W."/>
        </authorList>
    </citation>
    <scope>NUCLEOTIDE SEQUENCE [LARGE SCALE GENOMIC DNA]</scope>
    <source>
        <strain evidence="2 3">CECT 7282</strain>
    </source>
</reference>
<accession>A0A839V144</accession>
<protein>
    <submittedName>
        <fullName evidence="2">Uncharacterized protein</fullName>
    </submittedName>
</protein>
<name>A0A839V144_9GAMM</name>
<proteinExistence type="predicted"/>